<organism evidence="3 4">
    <name type="scientific">Streptomyces mexicanus</name>
    <dbReference type="NCBI Taxonomy" id="178566"/>
    <lineage>
        <taxon>Bacteria</taxon>
        <taxon>Bacillati</taxon>
        <taxon>Actinomycetota</taxon>
        <taxon>Actinomycetes</taxon>
        <taxon>Kitasatosporales</taxon>
        <taxon>Streptomycetaceae</taxon>
        <taxon>Streptomyces</taxon>
    </lineage>
</organism>
<protein>
    <submittedName>
        <fullName evidence="3">ABC transporter substrate-binding protein</fullName>
    </submittedName>
</protein>
<proteinExistence type="predicted"/>
<reference evidence="3 4" key="1">
    <citation type="submission" date="2020-08" db="EMBL/GenBank/DDBJ databases">
        <title>Whole-Genome Sequence of French Clinical Streptomyces mexicanus Strain Q0842.</title>
        <authorList>
            <person name="Boxberger M."/>
            <person name="La Scola B."/>
        </authorList>
    </citation>
    <scope>NUCLEOTIDE SEQUENCE [LARGE SCALE GENOMIC DNA]</scope>
    <source>
        <strain evidence="3 4">Marseille-Q0842</strain>
    </source>
</reference>
<dbReference type="RefSeq" id="WP_159671737.1">
    <property type="nucleotide sequence ID" value="NZ_JACMHY010000005.1"/>
</dbReference>
<keyword evidence="4" id="KW-1185">Reference proteome</keyword>
<feature type="signal peptide" evidence="1">
    <location>
        <begin position="1"/>
        <end position="25"/>
    </location>
</feature>
<dbReference type="Pfam" id="PF04069">
    <property type="entry name" value="OpuAC"/>
    <property type="match status" value="1"/>
</dbReference>
<keyword evidence="1" id="KW-0732">Signal</keyword>
<dbReference type="GO" id="GO:0043190">
    <property type="term" value="C:ATP-binding cassette (ABC) transporter complex"/>
    <property type="evidence" value="ECO:0007669"/>
    <property type="project" value="InterPro"/>
</dbReference>
<dbReference type="Gene3D" id="3.10.105.10">
    <property type="entry name" value="Dipeptide-binding Protein, Domain 3"/>
    <property type="match status" value="1"/>
</dbReference>
<dbReference type="Gene3D" id="3.40.190.100">
    <property type="entry name" value="Glycine betaine-binding periplasmic protein, domain 2"/>
    <property type="match status" value="1"/>
</dbReference>
<feature type="domain" description="ABC-type glycine betaine transport system substrate-binding" evidence="2">
    <location>
        <begin position="45"/>
        <end position="309"/>
    </location>
</feature>
<evidence type="ECO:0000259" key="2">
    <source>
        <dbReference type="Pfam" id="PF04069"/>
    </source>
</evidence>
<evidence type="ECO:0000313" key="4">
    <source>
        <dbReference type="Proteomes" id="UP000517694"/>
    </source>
</evidence>
<dbReference type="Gene3D" id="3.40.190.10">
    <property type="entry name" value="Periplasmic binding protein-like II"/>
    <property type="match status" value="1"/>
</dbReference>
<accession>A0A7X1LR54</accession>
<evidence type="ECO:0000313" key="3">
    <source>
        <dbReference type="EMBL" id="MBC2866319.1"/>
    </source>
</evidence>
<evidence type="ECO:0000256" key="1">
    <source>
        <dbReference type="SAM" id="SignalP"/>
    </source>
</evidence>
<dbReference type="SUPFAM" id="SSF53850">
    <property type="entry name" value="Periplasmic binding protein-like II"/>
    <property type="match status" value="1"/>
</dbReference>
<dbReference type="PROSITE" id="PS51257">
    <property type="entry name" value="PROKAR_LIPOPROTEIN"/>
    <property type="match status" value="1"/>
</dbReference>
<comment type="caution">
    <text evidence="3">The sequence shown here is derived from an EMBL/GenBank/DDBJ whole genome shotgun (WGS) entry which is preliminary data.</text>
</comment>
<gene>
    <name evidence="3" type="ORF">H1R13_15385</name>
</gene>
<dbReference type="InterPro" id="IPR007210">
    <property type="entry name" value="ABC_Gly_betaine_transp_sub-bd"/>
</dbReference>
<name>A0A7X1LR54_9ACTN</name>
<dbReference type="CDD" id="cd13643">
    <property type="entry name" value="PBP2_BCP_2"/>
    <property type="match status" value="1"/>
</dbReference>
<dbReference type="GO" id="GO:0022857">
    <property type="term" value="F:transmembrane transporter activity"/>
    <property type="evidence" value="ECO:0007669"/>
    <property type="project" value="InterPro"/>
</dbReference>
<dbReference type="OrthoDB" id="7805658at2"/>
<dbReference type="Proteomes" id="UP000517694">
    <property type="component" value="Unassembled WGS sequence"/>
</dbReference>
<dbReference type="AlphaFoldDB" id="A0A7X1LR54"/>
<feature type="chain" id="PRO_5030677828" evidence="1">
    <location>
        <begin position="26"/>
        <end position="320"/>
    </location>
</feature>
<dbReference type="EMBL" id="JACMHY010000005">
    <property type="protein sequence ID" value="MBC2866319.1"/>
    <property type="molecule type" value="Genomic_DNA"/>
</dbReference>
<sequence length="320" mass="34973">MARHWRAGAAGLTVLGLALTGCVGAKVGDTAAGAKNADGSCGTFNLAVNPWVGYQADAAVVAYVAQHDLGCKVTKKNLKEEIAWQGFGTGEVDAVLENWGHDDLKKKYITDQKTAVSAGQTGNKGVIGWWVPPWLAKAHPDITDWRNLNKYAANFRTSESGGKGQLLDGDPSYVTNDAALVTNLKLNYKVVYAGSETALIQAYRNAEKNKQWLIGYFYEPQWFMTEVPLVKVDLPAYTPGCDADAAKIACDYPVYGLDKIVSARFARSGSPAYQLVKNFHWTNEDQNLVAKYIAVNKMSDEAAAKKWVDANRDKVEAWLK</sequence>